<keyword evidence="7" id="KW-1185">Reference proteome</keyword>
<dbReference type="Gene3D" id="1.10.275.10">
    <property type="entry name" value="Fumarase/aspartase (N-terminal domain)"/>
    <property type="match status" value="1"/>
</dbReference>
<dbReference type="Proteomes" id="UP000640052">
    <property type="component" value="Unassembled WGS sequence"/>
</dbReference>
<evidence type="ECO:0000259" key="5">
    <source>
        <dbReference type="Pfam" id="PF00206"/>
    </source>
</evidence>
<dbReference type="PRINTS" id="PR00145">
    <property type="entry name" value="ARGSUCLYASE"/>
</dbReference>
<dbReference type="InterPro" id="IPR022761">
    <property type="entry name" value="Fumarate_lyase_N"/>
</dbReference>
<dbReference type="EC" id="4.3.2.1" evidence="2"/>
<gene>
    <name evidence="6" type="primary">argH_2</name>
    <name evidence="6" type="ORF">Aph01nite_35860</name>
</gene>
<dbReference type="PANTHER" id="PTHR43814:SF1">
    <property type="entry name" value="ARGININOSUCCINATE LYASE"/>
    <property type="match status" value="1"/>
</dbReference>
<keyword evidence="4 6" id="KW-0456">Lyase</keyword>
<dbReference type="Gene3D" id="1.20.200.10">
    <property type="entry name" value="Fumarase/aspartase (Central domain)"/>
    <property type="match status" value="1"/>
</dbReference>
<dbReference type="Gene3D" id="1.10.40.30">
    <property type="entry name" value="Fumarase/aspartase (C-terminal domain)"/>
    <property type="match status" value="1"/>
</dbReference>
<dbReference type="PANTHER" id="PTHR43814">
    <property type="entry name" value="ARGININOSUCCINATE LYASE"/>
    <property type="match status" value="1"/>
</dbReference>
<protein>
    <recommendedName>
        <fullName evidence="2">argininosuccinate lyase</fullName>
        <ecNumber evidence="2">4.3.2.1</ecNumber>
    </recommendedName>
</protein>
<sequence>MTSSLTGRLTGGPARLLQEEALAPQFAYDRRHLLTGYVRAEKALLAEYLRMGVLDADGATTLARALDAVRPEDLDADPDANLSDFAFALEGVVQAAADDVPAAWHVDRSRNDLQATAQLMFARRLLLDCAGACLAFGRTVLGAAAPLTDVPMPGYTHLQAAQVISPGFYLAALAGETLDATRRMVAAYHDIDRCPLGAGAMAGQELDWDRGRLAALLGFAAPVPHALTAVAGRGWHLALAGEWAALAVTLSRFTTDLMAWAGEAYGFLALPDELAAISSAMPQKKNYPIFERVRGRLGHVAALATDVFTGQRNTPYANSVEVGKEAGANLLAMADHLRSALRLLGAAIDAAEWRHDRMWSALGPTYIGGFALANALCLREALPWRAAQVVAGRYVRAAMERGLPPDRPDVPLLRELAAGEGHRLTDPAAALAALAPETALSRWRGLGSAHPRRVDDLLTAQGGAFDGVELDLARLRQADARARTELDGLFGIGGG</sequence>
<reference evidence="6" key="1">
    <citation type="submission" date="2021-01" db="EMBL/GenBank/DDBJ databases">
        <title>Whole genome shotgun sequence of Acrocarpospora phusangensis NBRC 108782.</title>
        <authorList>
            <person name="Komaki H."/>
            <person name="Tamura T."/>
        </authorList>
    </citation>
    <scope>NUCLEOTIDE SEQUENCE</scope>
    <source>
        <strain evidence="6">NBRC 108782</strain>
    </source>
</reference>
<keyword evidence="3" id="KW-0055">Arginine biosynthesis</keyword>
<dbReference type="AlphaFoldDB" id="A0A919UKQ0"/>
<dbReference type="EMBL" id="BOOA01000027">
    <property type="protein sequence ID" value="GIH25276.1"/>
    <property type="molecule type" value="Genomic_DNA"/>
</dbReference>
<dbReference type="InterPro" id="IPR009049">
    <property type="entry name" value="Argininosuccinate_lyase"/>
</dbReference>
<dbReference type="GO" id="GO:0004056">
    <property type="term" value="F:argininosuccinate lyase activity"/>
    <property type="evidence" value="ECO:0007669"/>
    <property type="project" value="UniProtKB-EC"/>
</dbReference>
<evidence type="ECO:0000313" key="7">
    <source>
        <dbReference type="Proteomes" id="UP000640052"/>
    </source>
</evidence>
<evidence type="ECO:0000256" key="4">
    <source>
        <dbReference type="ARBA" id="ARBA00023239"/>
    </source>
</evidence>
<dbReference type="GO" id="GO:0042450">
    <property type="term" value="P:L-arginine biosynthetic process via ornithine"/>
    <property type="evidence" value="ECO:0007669"/>
    <property type="project" value="InterPro"/>
</dbReference>
<evidence type="ECO:0000256" key="2">
    <source>
        <dbReference type="ARBA" id="ARBA00012338"/>
    </source>
</evidence>
<dbReference type="GO" id="GO:0005829">
    <property type="term" value="C:cytosol"/>
    <property type="evidence" value="ECO:0007669"/>
    <property type="project" value="TreeGrafter"/>
</dbReference>
<keyword evidence="3" id="KW-0028">Amino-acid biosynthesis</keyword>
<accession>A0A919UKQ0</accession>
<dbReference type="Pfam" id="PF00206">
    <property type="entry name" value="Lyase_1"/>
    <property type="match status" value="1"/>
</dbReference>
<name>A0A919UKQ0_9ACTN</name>
<dbReference type="PRINTS" id="PR00149">
    <property type="entry name" value="FUMRATELYASE"/>
</dbReference>
<evidence type="ECO:0000313" key="6">
    <source>
        <dbReference type="EMBL" id="GIH25276.1"/>
    </source>
</evidence>
<proteinExistence type="predicted"/>
<dbReference type="InterPro" id="IPR024083">
    <property type="entry name" value="Fumarase/histidase_N"/>
</dbReference>
<dbReference type="SUPFAM" id="SSF48557">
    <property type="entry name" value="L-aspartase-like"/>
    <property type="match status" value="1"/>
</dbReference>
<dbReference type="InterPro" id="IPR000362">
    <property type="entry name" value="Fumarate_lyase_fam"/>
</dbReference>
<dbReference type="RefSeq" id="WP_204042012.1">
    <property type="nucleotide sequence ID" value="NZ_BOOA01000027.1"/>
</dbReference>
<evidence type="ECO:0000256" key="1">
    <source>
        <dbReference type="ARBA" id="ARBA00004941"/>
    </source>
</evidence>
<comment type="pathway">
    <text evidence="1">Amino-acid biosynthesis; L-arginine biosynthesis; L-arginine from L-ornithine and carbamoyl phosphate: step 3/3.</text>
</comment>
<dbReference type="InterPro" id="IPR008948">
    <property type="entry name" value="L-Aspartase-like"/>
</dbReference>
<organism evidence="6 7">
    <name type="scientific">Acrocarpospora phusangensis</name>
    <dbReference type="NCBI Taxonomy" id="1070424"/>
    <lineage>
        <taxon>Bacteria</taxon>
        <taxon>Bacillati</taxon>
        <taxon>Actinomycetota</taxon>
        <taxon>Actinomycetes</taxon>
        <taxon>Streptosporangiales</taxon>
        <taxon>Streptosporangiaceae</taxon>
        <taxon>Acrocarpospora</taxon>
    </lineage>
</organism>
<evidence type="ECO:0000256" key="3">
    <source>
        <dbReference type="ARBA" id="ARBA00022571"/>
    </source>
</evidence>
<comment type="caution">
    <text evidence="6">The sequence shown here is derived from an EMBL/GenBank/DDBJ whole genome shotgun (WGS) entry which is preliminary data.</text>
</comment>
<feature type="domain" description="Fumarate lyase N-terminal" evidence="5">
    <location>
        <begin position="104"/>
        <end position="300"/>
    </location>
</feature>